<feature type="transmembrane region" description="Helical" evidence="1">
    <location>
        <begin position="20"/>
        <end position="50"/>
    </location>
</feature>
<organism evidence="2 3">
    <name type="scientific">Luoshenia tenuis</name>
    <dbReference type="NCBI Taxonomy" id="2763654"/>
    <lineage>
        <taxon>Bacteria</taxon>
        <taxon>Bacillati</taxon>
        <taxon>Bacillota</taxon>
        <taxon>Clostridia</taxon>
        <taxon>Christensenellales</taxon>
        <taxon>Christensenellaceae</taxon>
        <taxon>Luoshenia</taxon>
    </lineage>
</organism>
<evidence type="ECO:0000313" key="2">
    <source>
        <dbReference type="EMBL" id="MBC8528869.1"/>
    </source>
</evidence>
<accession>A0A926D0S1</accession>
<evidence type="ECO:0000313" key="3">
    <source>
        <dbReference type="Proteomes" id="UP000654279"/>
    </source>
</evidence>
<comment type="caution">
    <text evidence="2">The sequence shown here is derived from an EMBL/GenBank/DDBJ whole genome shotgun (WGS) entry which is preliminary data.</text>
</comment>
<dbReference type="AlphaFoldDB" id="A0A926D0S1"/>
<name>A0A926D0S1_9FIRM</name>
<dbReference type="Proteomes" id="UP000654279">
    <property type="component" value="Unassembled WGS sequence"/>
</dbReference>
<reference evidence="2" key="1">
    <citation type="submission" date="2020-08" db="EMBL/GenBank/DDBJ databases">
        <title>Genome public.</title>
        <authorList>
            <person name="Liu C."/>
            <person name="Sun Q."/>
        </authorList>
    </citation>
    <scope>NUCLEOTIDE SEQUENCE</scope>
    <source>
        <strain evidence="2">NSJ-44</strain>
    </source>
</reference>
<protein>
    <submittedName>
        <fullName evidence="2">DUF2273 domain-containing protein</fullName>
    </submittedName>
</protein>
<dbReference type="RefSeq" id="WP_249284818.1">
    <property type="nucleotide sequence ID" value="NZ_JACRSO010000002.1"/>
</dbReference>
<keyword evidence="1" id="KW-1133">Transmembrane helix</keyword>
<keyword evidence="1" id="KW-0472">Membrane</keyword>
<keyword evidence="1" id="KW-0812">Transmembrane</keyword>
<sequence>MKELWDAFIATRRGRVTGALIGLILGIIILCIGLWRFLVLAAFVAVGWFIGSRGDRNAEVSNLLDGLFHLFKFGKRKDD</sequence>
<keyword evidence="3" id="KW-1185">Reference proteome</keyword>
<dbReference type="EMBL" id="JACRSO010000002">
    <property type="protein sequence ID" value="MBC8528869.1"/>
    <property type="molecule type" value="Genomic_DNA"/>
</dbReference>
<evidence type="ECO:0000256" key="1">
    <source>
        <dbReference type="SAM" id="Phobius"/>
    </source>
</evidence>
<dbReference type="Pfam" id="PF10031">
    <property type="entry name" value="DUF2273"/>
    <property type="match status" value="1"/>
</dbReference>
<proteinExistence type="predicted"/>
<gene>
    <name evidence="2" type="ORF">H8699_05470</name>
</gene>
<dbReference type="InterPro" id="IPR018730">
    <property type="entry name" value="DUF2273"/>
</dbReference>